<dbReference type="PROSITE" id="PS50995">
    <property type="entry name" value="HTH_MARR_2"/>
    <property type="match status" value="1"/>
</dbReference>
<organism evidence="5 6">
    <name type="scientific">Clostridium subterminale</name>
    <dbReference type="NCBI Taxonomy" id="1550"/>
    <lineage>
        <taxon>Bacteria</taxon>
        <taxon>Bacillati</taxon>
        <taxon>Bacillota</taxon>
        <taxon>Clostridia</taxon>
        <taxon>Eubacteriales</taxon>
        <taxon>Clostridiaceae</taxon>
        <taxon>Clostridium</taxon>
    </lineage>
</organism>
<dbReference type="PANTHER" id="PTHR42756">
    <property type="entry name" value="TRANSCRIPTIONAL REGULATOR, MARR"/>
    <property type="match status" value="1"/>
</dbReference>
<evidence type="ECO:0000313" key="6">
    <source>
        <dbReference type="Proteomes" id="UP001501047"/>
    </source>
</evidence>
<dbReference type="InterPro" id="IPR036390">
    <property type="entry name" value="WH_DNA-bd_sf"/>
</dbReference>
<keyword evidence="2" id="KW-0238">DNA-binding</keyword>
<dbReference type="PANTHER" id="PTHR42756:SF1">
    <property type="entry name" value="TRANSCRIPTIONAL REPRESSOR OF EMRAB OPERON"/>
    <property type="match status" value="1"/>
</dbReference>
<evidence type="ECO:0000313" key="5">
    <source>
        <dbReference type="EMBL" id="GAA0771517.1"/>
    </source>
</evidence>
<keyword evidence="1" id="KW-0805">Transcription regulation</keyword>
<feature type="domain" description="HTH marR-type" evidence="4">
    <location>
        <begin position="1"/>
        <end position="137"/>
    </location>
</feature>
<evidence type="ECO:0000256" key="1">
    <source>
        <dbReference type="ARBA" id="ARBA00023015"/>
    </source>
</evidence>
<gene>
    <name evidence="5" type="ORF">GCM10008908_15890</name>
</gene>
<dbReference type="SMART" id="SM00347">
    <property type="entry name" value="HTH_MARR"/>
    <property type="match status" value="1"/>
</dbReference>
<comment type="caution">
    <text evidence="5">The sequence shown here is derived from an EMBL/GenBank/DDBJ whole genome shotgun (WGS) entry which is preliminary data.</text>
</comment>
<dbReference type="InterPro" id="IPR036388">
    <property type="entry name" value="WH-like_DNA-bd_sf"/>
</dbReference>
<accession>A0ABP3VWU4</accession>
<evidence type="ECO:0000256" key="2">
    <source>
        <dbReference type="ARBA" id="ARBA00023125"/>
    </source>
</evidence>
<sequence length="140" mass="16164">MKYDSFEISMLIKDIYASTIGIVSENLKDSGLTHQQIMVIKLIAHKGKVNISQLCDEMSLAKGTVSGIVSRLERSGYVKKVKNEDDKRNTYVTFSDKGIEFAKEFRNQINQGFDKVFKNFTEEEVLEMRDYLLKIRNKIK</sequence>
<protein>
    <submittedName>
        <fullName evidence="5">MarR family transcriptional regulator</fullName>
    </submittedName>
</protein>
<dbReference type="Proteomes" id="UP001501047">
    <property type="component" value="Unassembled WGS sequence"/>
</dbReference>
<dbReference type="EMBL" id="BAAACI010000005">
    <property type="protein sequence ID" value="GAA0771517.1"/>
    <property type="molecule type" value="Genomic_DNA"/>
</dbReference>
<dbReference type="Pfam" id="PF01047">
    <property type="entry name" value="MarR"/>
    <property type="match status" value="1"/>
</dbReference>
<proteinExistence type="predicted"/>
<dbReference type="InterPro" id="IPR000835">
    <property type="entry name" value="HTH_MarR-typ"/>
</dbReference>
<keyword evidence="3" id="KW-0804">Transcription</keyword>
<dbReference type="RefSeq" id="WP_343825329.1">
    <property type="nucleotide sequence ID" value="NZ_BAAACI010000005.1"/>
</dbReference>
<dbReference type="Gene3D" id="1.10.10.10">
    <property type="entry name" value="Winged helix-like DNA-binding domain superfamily/Winged helix DNA-binding domain"/>
    <property type="match status" value="1"/>
</dbReference>
<dbReference type="PRINTS" id="PR00598">
    <property type="entry name" value="HTHMARR"/>
</dbReference>
<evidence type="ECO:0000256" key="3">
    <source>
        <dbReference type="ARBA" id="ARBA00023163"/>
    </source>
</evidence>
<evidence type="ECO:0000259" key="4">
    <source>
        <dbReference type="PROSITE" id="PS50995"/>
    </source>
</evidence>
<name>A0ABP3VWU4_CLOSU</name>
<keyword evidence="6" id="KW-1185">Reference proteome</keyword>
<dbReference type="PROSITE" id="PS01117">
    <property type="entry name" value="HTH_MARR_1"/>
    <property type="match status" value="1"/>
</dbReference>
<dbReference type="SUPFAM" id="SSF46785">
    <property type="entry name" value="Winged helix' DNA-binding domain"/>
    <property type="match status" value="1"/>
</dbReference>
<reference evidence="6" key="1">
    <citation type="journal article" date="2019" name="Int. J. Syst. Evol. Microbiol.">
        <title>The Global Catalogue of Microorganisms (GCM) 10K type strain sequencing project: providing services to taxonomists for standard genome sequencing and annotation.</title>
        <authorList>
            <consortium name="The Broad Institute Genomics Platform"/>
            <consortium name="The Broad Institute Genome Sequencing Center for Infectious Disease"/>
            <person name="Wu L."/>
            <person name="Ma J."/>
        </authorList>
    </citation>
    <scope>NUCLEOTIDE SEQUENCE [LARGE SCALE GENOMIC DNA]</scope>
    <source>
        <strain evidence="6">JCM 1417</strain>
    </source>
</reference>
<dbReference type="InterPro" id="IPR023187">
    <property type="entry name" value="Tscrpt_reg_MarR-type_CS"/>
</dbReference>